<keyword evidence="4" id="KW-1185">Reference proteome</keyword>
<gene>
    <name evidence="3" type="ORF">TSACC_21379</name>
</gene>
<dbReference type="GO" id="GO:0005976">
    <property type="term" value="P:polysaccharide metabolic process"/>
    <property type="evidence" value="ECO:0007669"/>
    <property type="project" value="TreeGrafter"/>
</dbReference>
<evidence type="ECO:0000313" key="3">
    <source>
        <dbReference type="EMBL" id="GAT32975.1"/>
    </source>
</evidence>
<evidence type="ECO:0000313" key="4">
    <source>
        <dbReference type="Proteomes" id="UP000076023"/>
    </source>
</evidence>
<feature type="domain" description="Acetyl xylan esterase" evidence="2">
    <location>
        <begin position="122"/>
        <end position="409"/>
    </location>
</feature>
<sequence length="436" mass="46801">MALLPLISGHAASTASNPKIVSDYTLSVYPDREDAIYKKGDKVEFQVLLLGKNPTDDAEVSWKVSKDGVPPVQQGKTKLKYGKAVIPASLDEPGFLLCEVSFNDGKQNLQTSASAAIDPTEIKPSMPTPDDFDAFWDGKKAELAKIPINARLTPVETPPERPGVETFDVQLDCLGKPVSGFYSRPIGAKPGSCPALLLVDGAGVRSSDKLWAIRPATKGFLGMGINAHGIPNGQPGTYYAALGDGELKGYRTDGRESRDTYYFLGMYLRVKRALDFLMAQPEWDGKVLIINGGSQGGGQALAGAGLEPRVSGIVVMIPGLCDLTGMAAGRIGGWPKPVPKDAAGNPDPVILNNMRYFDCVNFAPRIKAETKFWLGFNDIVTPPTGQYAAYNAITAPKTLITAPEYGHGGEAPNFWPLINNLIYDMAAQQQKKNSTP</sequence>
<organism evidence="3 4">
    <name type="scientific">Terrimicrobium sacchariphilum</name>
    <dbReference type="NCBI Taxonomy" id="690879"/>
    <lineage>
        <taxon>Bacteria</taxon>
        <taxon>Pseudomonadati</taxon>
        <taxon>Verrucomicrobiota</taxon>
        <taxon>Terrimicrobiia</taxon>
        <taxon>Terrimicrobiales</taxon>
        <taxon>Terrimicrobiaceae</taxon>
        <taxon>Terrimicrobium</taxon>
    </lineage>
</organism>
<feature type="active site" description="Charge relay system" evidence="1">
    <location>
        <position position="407"/>
    </location>
</feature>
<feature type="active site" description="Charge relay system" evidence="1">
    <location>
        <position position="378"/>
    </location>
</feature>
<dbReference type="InterPro" id="IPR039069">
    <property type="entry name" value="CE7"/>
</dbReference>
<dbReference type="InterPro" id="IPR008391">
    <property type="entry name" value="AXE1_dom"/>
</dbReference>
<dbReference type="InterPro" id="IPR029058">
    <property type="entry name" value="AB_hydrolase_fold"/>
</dbReference>
<dbReference type="PANTHER" id="PTHR40111">
    <property type="entry name" value="CEPHALOSPORIN-C DEACETYLASE"/>
    <property type="match status" value="1"/>
</dbReference>
<proteinExistence type="predicted"/>
<name>A0A146G5C1_TERSA</name>
<dbReference type="GO" id="GO:0052689">
    <property type="term" value="F:carboxylic ester hydrolase activity"/>
    <property type="evidence" value="ECO:0007669"/>
    <property type="project" value="TreeGrafter"/>
</dbReference>
<evidence type="ECO:0000256" key="1">
    <source>
        <dbReference type="PIRSR" id="PIRSR639069-1"/>
    </source>
</evidence>
<evidence type="ECO:0000259" key="2">
    <source>
        <dbReference type="Pfam" id="PF05448"/>
    </source>
</evidence>
<dbReference type="Gene3D" id="3.40.50.1820">
    <property type="entry name" value="alpha/beta hydrolase"/>
    <property type="match status" value="1"/>
</dbReference>
<dbReference type="InParanoid" id="A0A146G5C1"/>
<dbReference type="STRING" id="690879.TSACC_21379"/>
<comment type="caution">
    <text evidence="3">The sequence shown here is derived from an EMBL/GenBank/DDBJ whole genome shotgun (WGS) entry which is preliminary data.</text>
</comment>
<dbReference type="Proteomes" id="UP000076023">
    <property type="component" value="Unassembled WGS sequence"/>
</dbReference>
<dbReference type="PANTHER" id="PTHR40111:SF1">
    <property type="entry name" value="CEPHALOSPORIN-C DEACETYLASE"/>
    <property type="match status" value="1"/>
</dbReference>
<feature type="active site" description="Nucleophile" evidence="1">
    <location>
        <position position="294"/>
    </location>
</feature>
<protein>
    <submittedName>
        <fullName evidence="3">Cephalosporin-C deacetylase</fullName>
    </submittedName>
</protein>
<dbReference type="SUPFAM" id="SSF53474">
    <property type="entry name" value="alpha/beta-Hydrolases"/>
    <property type="match status" value="1"/>
</dbReference>
<dbReference type="EMBL" id="BDCO01000002">
    <property type="protein sequence ID" value="GAT32975.1"/>
    <property type="molecule type" value="Genomic_DNA"/>
</dbReference>
<dbReference type="AlphaFoldDB" id="A0A146G5C1"/>
<accession>A0A146G5C1</accession>
<dbReference type="Pfam" id="PF05448">
    <property type="entry name" value="AXE1"/>
    <property type="match status" value="1"/>
</dbReference>
<reference evidence="4" key="1">
    <citation type="journal article" date="2017" name="Genome Announc.">
        <title>Draft Genome Sequence of Terrimicrobium sacchariphilum NM-5T, a Facultative Anaerobic Soil Bacterium of the Class Spartobacteria.</title>
        <authorList>
            <person name="Qiu Y.L."/>
            <person name="Tourlousse D.M."/>
            <person name="Matsuura N."/>
            <person name="Ohashi A."/>
            <person name="Sekiguchi Y."/>
        </authorList>
    </citation>
    <scope>NUCLEOTIDE SEQUENCE [LARGE SCALE GENOMIC DNA]</scope>
    <source>
        <strain evidence="4">NM-5</strain>
    </source>
</reference>